<protein>
    <recommendedName>
        <fullName evidence="4">ER membrane protein complex subunit 2</fullName>
    </recommendedName>
</protein>
<evidence type="ECO:0000259" key="5">
    <source>
        <dbReference type="Pfam" id="PF22890"/>
    </source>
</evidence>
<dbReference type="OMA" id="MSDQEGW"/>
<keyword evidence="4" id="KW-0256">Endoplasmic reticulum</keyword>
<dbReference type="InterPro" id="IPR019734">
    <property type="entry name" value="TPR_rpt"/>
</dbReference>
<dbReference type="AlphaFoldDB" id="A0A8J6CBI4"/>
<evidence type="ECO:0000313" key="6">
    <source>
        <dbReference type="EMBL" id="KAG8463730.1"/>
    </source>
</evidence>
<keyword evidence="7" id="KW-1185">Reference proteome</keyword>
<sequence length="301" mass="32707">MATAISGLTSLEQVGTTYVNARHAIRSIAFLKANRLRRPDLVLTFGLPLVDAKGAGLSQAESYSAHEEVYLAALDLDDAPLAKRCIEVLAGRFPGSFRVRTLQAMAQEAGGRFNEALSAYNAILEDDPANTLVMKRRVAVLESMGNTTAAAQALVEYLALYSSDGDAWLQLGKIYLVDSQYRKAAFCYEELLLLAPTNHVFHTKYADILYTLGGPDVKTARKYYAHSLNICPQNNARALYGLMMCCQAMASAGPARSKDKDDARKTAALLEFASTQLEQMYAGKASVSDSTVLSRMLEGLA</sequence>
<evidence type="ECO:0000256" key="1">
    <source>
        <dbReference type="ARBA" id="ARBA00022737"/>
    </source>
</evidence>
<dbReference type="Gene3D" id="1.25.40.10">
    <property type="entry name" value="Tetratricopeptide repeat domain"/>
    <property type="match status" value="1"/>
</dbReference>
<dbReference type="SUPFAM" id="SSF48452">
    <property type="entry name" value="TPR-like"/>
    <property type="match status" value="1"/>
</dbReference>
<keyword evidence="4" id="KW-0472">Membrane</keyword>
<dbReference type="GO" id="GO:0072546">
    <property type="term" value="C:EMC complex"/>
    <property type="evidence" value="ECO:0007669"/>
    <property type="project" value="UniProtKB-UniRule"/>
</dbReference>
<evidence type="ECO:0000256" key="3">
    <source>
        <dbReference type="PROSITE-ProRule" id="PRU00339"/>
    </source>
</evidence>
<dbReference type="SMART" id="SM00028">
    <property type="entry name" value="TPR"/>
    <property type="match status" value="2"/>
</dbReference>
<gene>
    <name evidence="6" type="ORF">KFE25_004003</name>
</gene>
<dbReference type="Pfam" id="PF22890">
    <property type="entry name" value="TPR_EMC2"/>
    <property type="match status" value="1"/>
</dbReference>
<dbReference type="InterPro" id="IPR055217">
    <property type="entry name" value="TPR_EMC2"/>
</dbReference>
<evidence type="ECO:0000256" key="2">
    <source>
        <dbReference type="ARBA" id="ARBA00022803"/>
    </source>
</evidence>
<comment type="subcellular location">
    <subcellularLocation>
        <location evidence="4">Endoplasmic reticulum membrane</location>
        <topology evidence="4">Peripheral membrane protein</topology>
        <orientation evidence="4">Cytoplasmic side</orientation>
    </subcellularLocation>
</comment>
<organism evidence="6 7">
    <name type="scientific">Diacronema lutheri</name>
    <name type="common">Unicellular marine alga</name>
    <name type="synonym">Monochrysis lutheri</name>
    <dbReference type="NCBI Taxonomy" id="2081491"/>
    <lineage>
        <taxon>Eukaryota</taxon>
        <taxon>Haptista</taxon>
        <taxon>Haptophyta</taxon>
        <taxon>Pavlovophyceae</taxon>
        <taxon>Pavlovales</taxon>
        <taxon>Pavlovaceae</taxon>
        <taxon>Diacronema</taxon>
    </lineage>
</organism>
<comment type="similarity">
    <text evidence="4">Belongs to the EMC2 family.</text>
</comment>
<dbReference type="InterPro" id="IPR011990">
    <property type="entry name" value="TPR-like_helical_dom_sf"/>
</dbReference>
<feature type="repeat" description="TPR" evidence="3">
    <location>
        <begin position="165"/>
        <end position="198"/>
    </location>
</feature>
<dbReference type="PROSITE" id="PS50005">
    <property type="entry name" value="TPR"/>
    <property type="match status" value="1"/>
</dbReference>
<name>A0A8J6CBI4_DIALT</name>
<comment type="function">
    <text evidence="4">Part of the endoplasmic reticulum membrane protein complex (EMC) that enables the energy-independent insertion into endoplasmic reticulum membranes of newly synthesized membrane proteins.</text>
</comment>
<dbReference type="OrthoDB" id="124397at2759"/>
<dbReference type="EMBL" id="JAGTXO010000015">
    <property type="protein sequence ID" value="KAG8463730.1"/>
    <property type="molecule type" value="Genomic_DNA"/>
</dbReference>
<evidence type="ECO:0000313" key="7">
    <source>
        <dbReference type="Proteomes" id="UP000751190"/>
    </source>
</evidence>
<dbReference type="InterPro" id="IPR039856">
    <property type="entry name" value="EMC2-like"/>
</dbReference>
<keyword evidence="1" id="KW-0677">Repeat</keyword>
<feature type="domain" description="EMC2 TPR-like" evidence="5">
    <location>
        <begin position="102"/>
        <end position="208"/>
    </location>
</feature>
<proteinExistence type="inferred from homology"/>
<comment type="subunit">
    <text evidence="4">Component of the ER membrane protein complex (EMC).</text>
</comment>
<accession>A0A8J6CBI4</accession>
<dbReference type="Proteomes" id="UP000751190">
    <property type="component" value="Unassembled WGS sequence"/>
</dbReference>
<dbReference type="PANTHER" id="PTHR12760">
    <property type="entry name" value="TETRATRICOPEPTIDE REPEAT PROTEIN"/>
    <property type="match status" value="1"/>
</dbReference>
<evidence type="ECO:0000256" key="4">
    <source>
        <dbReference type="RuleBase" id="RU367091"/>
    </source>
</evidence>
<reference evidence="6" key="1">
    <citation type="submission" date="2021-05" db="EMBL/GenBank/DDBJ databases">
        <title>The genome of the haptophyte Pavlova lutheri (Diacronema luteri, Pavlovales) - a model for lipid biosynthesis in eukaryotic algae.</title>
        <authorList>
            <person name="Hulatt C.J."/>
            <person name="Posewitz M.C."/>
        </authorList>
    </citation>
    <scope>NUCLEOTIDE SEQUENCE</scope>
    <source>
        <strain evidence="6">NIVA-4/92</strain>
    </source>
</reference>
<keyword evidence="2 3" id="KW-0802">TPR repeat</keyword>
<comment type="caution">
    <text evidence="6">The sequence shown here is derived from an EMBL/GenBank/DDBJ whole genome shotgun (WGS) entry which is preliminary data.</text>
</comment>